<evidence type="ECO:0000256" key="3">
    <source>
        <dbReference type="ARBA" id="ARBA00022519"/>
    </source>
</evidence>
<proteinExistence type="predicted"/>
<evidence type="ECO:0000313" key="8">
    <source>
        <dbReference type="EMBL" id="STP08780.1"/>
    </source>
</evidence>
<keyword evidence="6 8" id="KW-0012">Acyltransferase</keyword>
<keyword evidence="4 8" id="KW-0808">Transferase</keyword>
<feature type="transmembrane region" description="Helical" evidence="7">
    <location>
        <begin position="22"/>
        <end position="41"/>
    </location>
</feature>
<name>A0A377JLW7_9HELI</name>
<protein>
    <submittedName>
        <fullName evidence="8">Lipid A biosynthesis lauroyl acyltransferase</fullName>
        <ecNumber evidence="8">2.3.1.-</ecNumber>
    </submittedName>
</protein>
<keyword evidence="3" id="KW-0997">Cell inner membrane</keyword>
<evidence type="ECO:0000256" key="6">
    <source>
        <dbReference type="ARBA" id="ARBA00023315"/>
    </source>
</evidence>
<dbReference type="EC" id="2.3.1.-" evidence="8"/>
<dbReference type="Proteomes" id="UP000255335">
    <property type="component" value="Unassembled WGS sequence"/>
</dbReference>
<evidence type="ECO:0000256" key="5">
    <source>
        <dbReference type="ARBA" id="ARBA00023136"/>
    </source>
</evidence>
<sequence length="304" mass="35597">MKFFTKILKAIVSCLGFYLSKIPHWFFVWHIVALAFIMRAVDRRRYKDAKANLDFVYGEQMSEVDKKTLIQTCYKNFAFVLLETIRVPFIPLDRHTKRFRFIDEEYILQTLEKDKGAVLISAHYGYWEAMASVLPPRYHWCNMASLGRLTQFGAINELIIQRREMQNVKFIDKKGAFKHLLKLYGAENALAGILVDQNISASEGVWVEFFGKKATHTTIASVLSRRFNVGIVPVMIEIKENYKSFEARFYPPIYCKKSEDSTQDILEATQAQADAIEKAIRAKPQDWFWFHKRFKSAYQEIYTH</sequence>
<dbReference type="NCBIfam" id="NF006270">
    <property type="entry name" value="PRK08419.1"/>
    <property type="match status" value="1"/>
</dbReference>
<dbReference type="GO" id="GO:0009247">
    <property type="term" value="P:glycolipid biosynthetic process"/>
    <property type="evidence" value="ECO:0007669"/>
    <property type="project" value="UniProtKB-ARBA"/>
</dbReference>
<evidence type="ECO:0000256" key="2">
    <source>
        <dbReference type="ARBA" id="ARBA00022475"/>
    </source>
</evidence>
<dbReference type="Pfam" id="PF03279">
    <property type="entry name" value="Lip_A_acyltrans"/>
    <property type="match status" value="1"/>
</dbReference>
<keyword evidence="5 7" id="KW-0472">Membrane</keyword>
<reference evidence="8 9" key="1">
    <citation type="submission" date="2018-06" db="EMBL/GenBank/DDBJ databases">
        <authorList>
            <consortium name="Pathogen Informatics"/>
            <person name="Doyle S."/>
        </authorList>
    </citation>
    <scope>NUCLEOTIDE SEQUENCE [LARGE SCALE GENOMIC DNA]</scope>
    <source>
        <strain evidence="8 9">NCTC12221</strain>
    </source>
</reference>
<keyword evidence="7" id="KW-0812">Transmembrane</keyword>
<evidence type="ECO:0000313" key="9">
    <source>
        <dbReference type="Proteomes" id="UP000255335"/>
    </source>
</evidence>
<comment type="subcellular location">
    <subcellularLocation>
        <location evidence="1">Cell inner membrane</location>
    </subcellularLocation>
</comment>
<dbReference type="PANTHER" id="PTHR30606">
    <property type="entry name" value="LIPID A BIOSYNTHESIS LAUROYL ACYLTRANSFERASE"/>
    <property type="match status" value="1"/>
</dbReference>
<dbReference type="AlphaFoldDB" id="A0A377JLW7"/>
<organism evidence="8 9">
    <name type="scientific">Helicobacter cinaedi</name>
    <dbReference type="NCBI Taxonomy" id="213"/>
    <lineage>
        <taxon>Bacteria</taxon>
        <taxon>Pseudomonadati</taxon>
        <taxon>Campylobacterota</taxon>
        <taxon>Epsilonproteobacteria</taxon>
        <taxon>Campylobacterales</taxon>
        <taxon>Helicobacteraceae</taxon>
        <taxon>Helicobacter</taxon>
    </lineage>
</organism>
<evidence type="ECO:0000256" key="7">
    <source>
        <dbReference type="SAM" id="Phobius"/>
    </source>
</evidence>
<evidence type="ECO:0000256" key="1">
    <source>
        <dbReference type="ARBA" id="ARBA00004533"/>
    </source>
</evidence>
<gene>
    <name evidence="8" type="primary">htrB</name>
    <name evidence="8" type="ORF">NCTC12221_00193</name>
</gene>
<dbReference type="PANTHER" id="PTHR30606:SF9">
    <property type="entry name" value="LIPID A BIOSYNTHESIS LAUROYLTRANSFERASE"/>
    <property type="match status" value="1"/>
</dbReference>
<dbReference type="RefSeq" id="WP_115025610.1">
    <property type="nucleotide sequence ID" value="NZ_UGHZ01000001.1"/>
</dbReference>
<dbReference type="GO" id="GO:0005886">
    <property type="term" value="C:plasma membrane"/>
    <property type="evidence" value="ECO:0007669"/>
    <property type="project" value="UniProtKB-SubCell"/>
</dbReference>
<accession>A0A377JLW7</accession>
<keyword evidence="7" id="KW-1133">Transmembrane helix</keyword>
<evidence type="ECO:0000256" key="4">
    <source>
        <dbReference type="ARBA" id="ARBA00022679"/>
    </source>
</evidence>
<dbReference type="GO" id="GO:0016746">
    <property type="term" value="F:acyltransferase activity"/>
    <property type="evidence" value="ECO:0007669"/>
    <property type="project" value="UniProtKB-KW"/>
</dbReference>
<dbReference type="CDD" id="cd07984">
    <property type="entry name" value="LPLAT_LABLAT-like"/>
    <property type="match status" value="1"/>
</dbReference>
<dbReference type="EMBL" id="UGHZ01000001">
    <property type="protein sequence ID" value="STP08780.1"/>
    <property type="molecule type" value="Genomic_DNA"/>
</dbReference>
<keyword evidence="2" id="KW-1003">Cell membrane</keyword>
<dbReference type="InterPro" id="IPR004960">
    <property type="entry name" value="LipA_acyltrans"/>
</dbReference>